<feature type="transmembrane region" description="Helical" evidence="9">
    <location>
        <begin position="196"/>
        <end position="223"/>
    </location>
</feature>
<dbReference type="InterPro" id="IPR047817">
    <property type="entry name" value="ABC2_TM_bact-type"/>
</dbReference>
<dbReference type="GO" id="GO:0005886">
    <property type="term" value="C:plasma membrane"/>
    <property type="evidence" value="ECO:0007669"/>
    <property type="project" value="UniProtKB-SubCell"/>
</dbReference>
<dbReference type="STRING" id="1423802.FC56_GL001328"/>
<comment type="caution">
    <text evidence="11">The sequence shown here is derived from an EMBL/GenBank/DDBJ whole genome shotgun (WGS) entry which is preliminary data.</text>
</comment>
<evidence type="ECO:0000256" key="2">
    <source>
        <dbReference type="ARBA" id="ARBA00007783"/>
    </source>
</evidence>
<feature type="region of interest" description="Disordered" evidence="8">
    <location>
        <begin position="158"/>
        <end position="177"/>
    </location>
</feature>
<evidence type="ECO:0000256" key="5">
    <source>
        <dbReference type="ARBA" id="ARBA00022692"/>
    </source>
</evidence>
<dbReference type="Proteomes" id="UP000051256">
    <property type="component" value="Unassembled WGS sequence"/>
</dbReference>
<sequence length="393" mass="43715">MSILAVFKRIFKEMIRDKRTLAMMFIAPLLMLGLMYFLFQSGSDSTADLAVHNVPTEVVKAIDNKQVKIHHVTSDQSAKEIIRQNHYAGYLTAKGDQLIMTYENADQTQAGILKQSIQGGAAKLKIQQLASVTKQQASALKQAQKQLQTLSARLPQTSANQSANSSQTQRSTSNLKAPTNYTTKSHYLYANGNASFFVTMLPIFVGFIVFFFVFMISGISLLGERNSGTLSRLLATPIKRSDIIYGYLGGYGLFAILQTIIVVLFCVWALQVQILGSLWLVMALCILIALVALAMGLFISSFAASEFQMMQFIPLLVIPQVFFSGIVPVSSMDNWLQVIAHFMPLYYGASALTDVIQRQATLIDIWEPVTVLIGILIFFVIVNIFSMRKYRKV</sequence>
<feature type="transmembrane region" description="Helical" evidence="9">
    <location>
        <begin position="312"/>
        <end position="329"/>
    </location>
</feature>
<feature type="transmembrane region" description="Helical" evidence="9">
    <location>
        <begin position="244"/>
        <end position="270"/>
    </location>
</feature>
<dbReference type="InterPro" id="IPR013525">
    <property type="entry name" value="ABC2_TM"/>
</dbReference>
<dbReference type="RefSeq" id="WP_056977563.1">
    <property type="nucleotide sequence ID" value="NZ_AYZR01000004.1"/>
</dbReference>
<evidence type="ECO:0000313" key="12">
    <source>
        <dbReference type="Proteomes" id="UP000051256"/>
    </source>
</evidence>
<dbReference type="EMBL" id="AYZR01000004">
    <property type="protein sequence ID" value="KRM94374.1"/>
    <property type="molecule type" value="Genomic_DNA"/>
</dbReference>
<evidence type="ECO:0000256" key="3">
    <source>
        <dbReference type="ARBA" id="ARBA00022448"/>
    </source>
</evidence>
<feature type="transmembrane region" description="Helical" evidence="9">
    <location>
        <begin position="21"/>
        <end position="39"/>
    </location>
</feature>
<organism evidence="11 12">
    <name type="scientific">Lentilactobacillus senioris DSM 24302 = JCM 17472</name>
    <dbReference type="NCBI Taxonomy" id="1423802"/>
    <lineage>
        <taxon>Bacteria</taxon>
        <taxon>Bacillati</taxon>
        <taxon>Bacillota</taxon>
        <taxon>Bacilli</taxon>
        <taxon>Lactobacillales</taxon>
        <taxon>Lactobacillaceae</taxon>
        <taxon>Lentilactobacillus</taxon>
    </lineage>
</organism>
<keyword evidence="12" id="KW-1185">Reference proteome</keyword>
<dbReference type="Pfam" id="PF12698">
    <property type="entry name" value="ABC2_membrane_3"/>
    <property type="match status" value="1"/>
</dbReference>
<dbReference type="InterPro" id="IPR051449">
    <property type="entry name" value="ABC-2_transporter_component"/>
</dbReference>
<evidence type="ECO:0000256" key="8">
    <source>
        <dbReference type="SAM" id="MobiDB-lite"/>
    </source>
</evidence>
<evidence type="ECO:0000256" key="6">
    <source>
        <dbReference type="ARBA" id="ARBA00022989"/>
    </source>
</evidence>
<evidence type="ECO:0000256" key="7">
    <source>
        <dbReference type="ARBA" id="ARBA00023136"/>
    </source>
</evidence>
<evidence type="ECO:0000256" key="9">
    <source>
        <dbReference type="SAM" id="Phobius"/>
    </source>
</evidence>
<keyword evidence="3" id="KW-0813">Transport</keyword>
<feature type="transmembrane region" description="Helical" evidence="9">
    <location>
        <begin position="365"/>
        <end position="385"/>
    </location>
</feature>
<keyword evidence="7 9" id="KW-0472">Membrane</keyword>
<keyword evidence="6 9" id="KW-1133">Transmembrane helix</keyword>
<dbReference type="PATRIC" id="fig|1423802.4.peg.1347"/>
<evidence type="ECO:0000256" key="4">
    <source>
        <dbReference type="ARBA" id="ARBA00022475"/>
    </source>
</evidence>
<dbReference type="GO" id="GO:0140359">
    <property type="term" value="F:ABC-type transporter activity"/>
    <property type="evidence" value="ECO:0007669"/>
    <property type="project" value="InterPro"/>
</dbReference>
<evidence type="ECO:0000256" key="1">
    <source>
        <dbReference type="ARBA" id="ARBA00004651"/>
    </source>
</evidence>
<feature type="domain" description="ABC transmembrane type-2" evidence="10">
    <location>
        <begin position="165"/>
        <end position="390"/>
    </location>
</feature>
<accession>A0A0R2D2A8</accession>
<keyword evidence="5 9" id="KW-0812">Transmembrane</keyword>
<feature type="transmembrane region" description="Helical" evidence="9">
    <location>
        <begin position="276"/>
        <end position="300"/>
    </location>
</feature>
<protein>
    <submittedName>
        <fullName evidence="11">ABC-2 type transporter</fullName>
    </submittedName>
</protein>
<dbReference type="PANTHER" id="PTHR30294">
    <property type="entry name" value="MEMBRANE COMPONENT OF ABC TRANSPORTER YHHJ-RELATED"/>
    <property type="match status" value="1"/>
</dbReference>
<gene>
    <name evidence="11" type="ORF">FC56_GL001328</name>
</gene>
<name>A0A0R2D2A8_9LACO</name>
<proteinExistence type="inferred from homology"/>
<feature type="compositionally biased region" description="Low complexity" evidence="8">
    <location>
        <begin position="158"/>
        <end position="174"/>
    </location>
</feature>
<comment type="similarity">
    <text evidence="2">Belongs to the ABC-2 integral membrane protein family.</text>
</comment>
<comment type="subcellular location">
    <subcellularLocation>
        <location evidence="1">Cell membrane</location>
        <topology evidence="1">Multi-pass membrane protein</topology>
    </subcellularLocation>
</comment>
<reference evidence="11 12" key="1">
    <citation type="journal article" date="2015" name="Genome Announc.">
        <title>Expanding the biotechnology potential of lactobacilli through comparative genomics of 213 strains and associated genera.</title>
        <authorList>
            <person name="Sun Z."/>
            <person name="Harris H.M."/>
            <person name="McCann A."/>
            <person name="Guo C."/>
            <person name="Argimon S."/>
            <person name="Zhang W."/>
            <person name="Yang X."/>
            <person name="Jeffery I.B."/>
            <person name="Cooney J.C."/>
            <person name="Kagawa T.F."/>
            <person name="Liu W."/>
            <person name="Song Y."/>
            <person name="Salvetti E."/>
            <person name="Wrobel A."/>
            <person name="Rasinkangas P."/>
            <person name="Parkhill J."/>
            <person name="Rea M.C."/>
            <person name="O'Sullivan O."/>
            <person name="Ritari J."/>
            <person name="Douillard F.P."/>
            <person name="Paul Ross R."/>
            <person name="Yang R."/>
            <person name="Briner A.E."/>
            <person name="Felis G.E."/>
            <person name="de Vos W.M."/>
            <person name="Barrangou R."/>
            <person name="Klaenhammer T.R."/>
            <person name="Caufield P.W."/>
            <person name="Cui Y."/>
            <person name="Zhang H."/>
            <person name="O'Toole P.W."/>
        </authorList>
    </citation>
    <scope>NUCLEOTIDE SEQUENCE [LARGE SCALE GENOMIC DNA]</scope>
    <source>
        <strain evidence="11 12">DSM 24302</strain>
    </source>
</reference>
<dbReference type="AlphaFoldDB" id="A0A0R2D2A8"/>
<keyword evidence="4" id="KW-1003">Cell membrane</keyword>
<dbReference type="PROSITE" id="PS51012">
    <property type="entry name" value="ABC_TM2"/>
    <property type="match status" value="1"/>
</dbReference>
<evidence type="ECO:0000313" key="11">
    <source>
        <dbReference type="EMBL" id="KRM94374.1"/>
    </source>
</evidence>
<dbReference type="PANTHER" id="PTHR30294:SF38">
    <property type="entry name" value="TRANSPORT PERMEASE PROTEIN"/>
    <property type="match status" value="1"/>
</dbReference>
<evidence type="ECO:0000259" key="10">
    <source>
        <dbReference type="PROSITE" id="PS51012"/>
    </source>
</evidence>